<dbReference type="AlphaFoldDB" id="A0A0F9K2Q7"/>
<organism evidence="1">
    <name type="scientific">marine sediment metagenome</name>
    <dbReference type="NCBI Taxonomy" id="412755"/>
    <lineage>
        <taxon>unclassified sequences</taxon>
        <taxon>metagenomes</taxon>
        <taxon>ecological metagenomes</taxon>
    </lineage>
</organism>
<name>A0A0F9K2Q7_9ZZZZ</name>
<accession>A0A0F9K2Q7</accession>
<evidence type="ECO:0000313" key="1">
    <source>
        <dbReference type="EMBL" id="KKM76329.1"/>
    </source>
</evidence>
<proteinExistence type="predicted"/>
<gene>
    <name evidence="1" type="ORF">LCGC14_1381250</name>
</gene>
<comment type="caution">
    <text evidence="1">The sequence shown here is derived from an EMBL/GenBank/DDBJ whole genome shotgun (WGS) entry which is preliminary data.</text>
</comment>
<protein>
    <submittedName>
        <fullName evidence="1">Uncharacterized protein</fullName>
    </submittedName>
</protein>
<dbReference type="EMBL" id="LAZR01008828">
    <property type="protein sequence ID" value="KKM76329.1"/>
    <property type="molecule type" value="Genomic_DNA"/>
</dbReference>
<sequence length="97" mass="10747">MNLAIGYNTEFSFDWSLHAVEDVSPTKIALALQEKTKGNSCCGTGDHGLWPDRILILKNGDYGPEVCGHYHAGLDYPKEGQTHFVDWKKNHVTSTGL</sequence>
<reference evidence="1" key="1">
    <citation type="journal article" date="2015" name="Nature">
        <title>Complex archaea that bridge the gap between prokaryotes and eukaryotes.</title>
        <authorList>
            <person name="Spang A."/>
            <person name="Saw J.H."/>
            <person name="Jorgensen S.L."/>
            <person name="Zaremba-Niedzwiedzka K."/>
            <person name="Martijn J."/>
            <person name="Lind A.E."/>
            <person name="van Eijk R."/>
            <person name="Schleper C."/>
            <person name="Guy L."/>
            <person name="Ettema T.J."/>
        </authorList>
    </citation>
    <scope>NUCLEOTIDE SEQUENCE</scope>
</reference>